<dbReference type="GO" id="GO:0016757">
    <property type="term" value="F:glycosyltransferase activity"/>
    <property type="evidence" value="ECO:0007669"/>
    <property type="project" value="InterPro"/>
</dbReference>
<dbReference type="CDD" id="cd03809">
    <property type="entry name" value="GT4_MtfB-like"/>
    <property type="match status" value="1"/>
</dbReference>
<dbReference type="Pfam" id="PF00534">
    <property type="entry name" value="Glycos_transf_1"/>
    <property type="match status" value="1"/>
</dbReference>
<dbReference type="PANTHER" id="PTHR46401">
    <property type="entry name" value="GLYCOSYLTRANSFERASE WBBK-RELATED"/>
    <property type="match status" value="1"/>
</dbReference>
<dbReference type="OrthoDB" id="9767517at2"/>
<organism evidence="4 5">
    <name type="scientific">Corallococcus terminator</name>
    <dbReference type="NCBI Taxonomy" id="2316733"/>
    <lineage>
        <taxon>Bacteria</taxon>
        <taxon>Pseudomonadati</taxon>
        <taxon>Myxococcota</taxon>
        <taxon>Myxococcia</taxon>
        <taxon>Myxococcales</taxon>
        <taxon>Cystobacterineae</taxon>
        <taxon>Myxococcaceae</taxon>
        <taxon>Corallococcus</taxon>
    </lineage>
</organism>
<dbReference type="AlphaFoldDB" id="A0A3A8I3K7"/>
<dbReference type="InterPro" id="IPR028098">
    <property type="entry name" value="Glyco_trans_4-like_N"/>
</dbReference>
<evidence type="ECO:0000256" key="1">
    <source>
        <dbReference type="ARBA" id="ARBA00022679"/>
    </source>
</evidence>
<dbReference type="SUPFAM" id="SSF53756">
    <property type="entry name" value="UDP-Glycosyltransferase/glycogen phosphorylase"/>
    <property type="match status" value="1"/>
</dbReference>
<dbReference type="Proteomes" id="UP000268094">
    <property type="component" value="Unassembled WGS sequence"/>
</dbReference>
<dbReference type="RefSeq" id="WP_120544955.1">
    <property type="nucleotide sequence ID" value="NZ_RAVZ01000374.1"/>
</dbReference>
<keyword evidence="5" id="KW-1185">Reference proteome</keyword>
<evidence type="ECO:0000313" key="4">
    <source>
        <dbReference type="EMBL" id="RKG74320.1"/>
    </source>
</evidence>
<name>A0A3A8I3K7_9BACT</name>
<evidence type="ECO:0000259" key="2">
    <source>
        <dbReference type="Pfam" id="PF00534"/>
    </source>
</evidence>
<accession>A0A3A8I3K7</accession>
<keyword evidence="1 4" id="KW-0808">Transferase</keyword>
<dbReference type="Gene3D" id="3.40.50.2000">
    <property type="entry name" value="Glycogen Phosphorylase B"/>
    <property type="match status" value="2"/>
</dbReference>
<protein>
    <submittedName>
        <fullName evidence="4">Glycosyltransferase family 1 protein</fullName>
    </submittedName>
</protein>
<dbReference type="PANTHER" id="PTHR46401:SF2">
    <property type="entry name" value="GLYCOSYLTRANSFERASE WBBK-RELATED"/>
    <property type="match status" value="1"/>
</dbReference>
<dbReference type="GO" id="GO:0009103">
    <property type="term" value="P:lipopolysaccharide biosynthetic process"/>
    <property type="evidence" value="ECO:0007669"/>
    <property type="project" value="TreeGrafter"/>
</dbReference>
<reference evidence="5" key="1">
    <citation type="submission" date="2018-09" db="EMBL/GenBank/DDBJ databases">
        <authorList>
            <person name="Livingstone P.G."/>
            <person name="Whitworth D.E."/>
        </authorList>
    </citation>
    <scope>NUCLEOTIDE SEQUENCE [LARGE SCALE GENOMIC DNA]</scope>
    <source>
        <strain evidence="5">CA054A</strain>
    </source>
</reference>
<comment type="caution">
    <text evidence="4">The sequence shown here is derived from an EMBL/GenBank/DDBJ whole genome shotgun (WGS) entry which is preliminary data.</text>
</comment>
<gene>
    <name evidence="4" type="ORF">D7V88_35080</name>
</gene>
<sequence>MVRGQLHGIARYALELARRLPGLAPDLEFSALVPAQGLPDGLGELTPRIPLHRSRAGYLTPLEQPLLAYELAKLKPDLFHATSFSLPLLWPGRLVATLHDANHLALADQYTPVQAIYYKAVVGPRARTASALITVSDFSREELGKYLKMSPYRFQVIHNGVDSRFEPPTASEAKAFRERHELPERYVAVVGNAKPFKNLAMLGKFAADLPVPLVLLAGKGAVAHETGLHENVIDLEELPESEMALFYGAAAVLLLPSKYEGFGLPALEAMAAGCPVIAADATALPEVVGNAAMRVPPYDARDWREATLRVLRDDALRRELIELGRARAARFTWEDCALHTLGVFRRVLGNLPRNTSTTQSRTH</sequence>
<feature type="domain" description="Glycosyl transferase family 1" evidence="2">
    <location>
        <begin position="176"/>
        <end position="326"/>
    </location>
</feature>
<evidence type="ECO:0000313" key="5">
    <source>
        <dbReference type="Proteomes" id="UP000268094"/>
    </source>
</evidence>
<dbReference type="EMBL" id="RAVZ01000374">
    <property type="protein sequence ID" value="RKG74320.1"/>
    <property type="molecule type" value="Genomic_DNA"/>
</dbReference>
<evidence type="ECO:0000259" key="3">
    <source>
        <dbReference type="Pfam" id="PF13439"/>
    </source>
</evidence>
<dbReference type="InterPro" id="IPR001296">
    <property type="entry name" value="Glyco_trans_1"/>
</dbReference>
<feature type="domain" description="Glycosyltransferase subfamily 4-like N-terminal" evidence="3">
    <location>
        <begin position="8"/>
        <end position="163"/>
    </location>
</feature>
<dbReference type="Pfam" id="PF13439">
    <property type="entry name" value="Glyco_transf_4"/>
    <property type="match status" value="1"/>
</dbReference>
<proteinExistence type="predicted"/>